<gene>
    <name evidence="1" type="ORF">QCO44_02015</name>
</gene>
<keyword evidence="2" id="KW-1185">Reference proteome</keyword>
<evidence type="ECO:0000313" key="1">
    <source>
        <dbReference type="EMBL" id="MEX5284422.1"/>
    </source>
</evidence>
<name>A0ABV3X2K1_9FIRM</name>
<comment type="caution">
    <text evidence="1">The sequence shown here is derived from an EMBL/GenBank/DDBJ whole genome shotgun (WGS) entry which is preliminary data.</text>
</comment>
<dbReference type="InterPro" id="IPR006675">
    <property type="entry name" value="HDIG_dom"/>
</dbReference>
<proteinExistence type="predicted"/>
<dbReference type="SUPFAM" id="SSF109604">
    <property type="entry name" value="HD-domain/PDEase-like"/>
    <property type="match status" value="1"/>
</dbReference>
<organism evidence="1 2">
    <name type="scientific">Selenomonas sputigena</name>
    <dbReference type="NCBI Taxonomy" id="69823"/>
    <lineage>
        <taxon>Bacteria</taxon>
        <taxon>Bacillati</taxon>
        <taxon>Bacillota</taxon>
        <taxon>Negativicutes</taxon>
        <taxon>Selenomonadales</taxon>
        <taxon>Selenomonadaceae</taxon>
        <taxon>Selenomonas</taxon>
    </lineage>
</organism>
<accession>A0ABV3X2K1</accession>
<sequence>MFYGMDVVDQRHALYTAYTAMELARGKDGVDGMFLVRIALLHDIGRMKGDLGLWGKVFAVLMHDFSPRLAQRCAHPAKEGCLAFFRRALYVYYHHAEIGSEKLLRLGHAKEAAAVRLHHKPASSSDSVELCLLRKADSMN</sequence>
<dbReference type="Gene3D" id="1.10.3210.10">
    <property type="entry name" value="Hypothetical protein af1432"/>
    <property type="match status" value="1"/>
</dbReference>
<dbReference type="RefSeq" id="WP_368846136.1">
    <property type="nucleotide sequence ID" value="NZ_CP194411.1"/>
</dbReference>
<reference evidence="1 2" key="1">
    <citation type="submission" date="2023-04" db="EMBL/GenBank/DDBJ databases">
        <title>Genome Sequence of Selenomonas sputigena ATCC 33150.</title>
        <authorList>
            <person name="Miller D.P."/>
            <person name="Anvari S."/>
            <person name="Polson S.W."/>
            <person name="Macdonald M."/>
            <person name="Mcdowell J.V."/>
        </authorList>
    </citation>
    <scope>NUCLEOTIDE SEQUENCE [LARGE SCALE GENOMIC DNA]</scope>
    <source>
        <strain evidence="1 2">ATCC 33150</strain>
    </source>
</reference>
<protein>
    <submittedName>
        <fullName evidence="1">HDIG domain-containing protein</fullName>
    </submittedName>
</protein>
<dbReference type="EMBL" id="JARVLH010000001">
    <property type="protein sequence ID" value="MEX5284422.1"/>
    <property type="molecule type" value="Genomic_DNA"/>
</dbReference>
<dbReference type="NCBIfam" id="TIGR00277">
    <property type="entry name" value="HDIG"/>
    <property type="match status" value="1"/>
</dbReference>
<dbReference type="Proteomes" id="UP001559623">
    <property type="component" value="Unassembled WGS sequence"/>
</dbReference>
<evidence type="ECO:0000313" key="2">
    <source>
        <dbReference type="Proteomes" id="UP001559623"/>
    </source>
</evidence>